<dbReference type="PANTHER" id="PTHR11592:SF40">
    <property type="entry name" value="THIOREDOXIN_GLUTATHIONE PEROXIDASE BTUE"/>
    <property type="match status" value="1"/>
</dbReference>
<dbReference type="EMBL" id="SPIA01000003">
    <property type="protein sequence ID" value="TFH67393.1"/>
    <property type="molecule type" value="Genomic_DNA"/>
</dbReference>
<dbReference type="CDD" id="cd00340">
    <property type="entry name" value="GSH_Peroxidase"/>
    <property type="match status" value="1"/>
</dbReference>
<dbReference type="InterPro" id="IPR013766">
    <property type="entry name" value="Thioredoxin_domain"/>
</dbReference>
<feature type="active site" evidence="4">
    <location>
        <position position="36"/>
    </location>
</feature>
<protein>
    <recommendedName>
        <fullName evidence="5">Glutathione peroxidase</fullName>
    </recommendedName>
</protein>
<evidence type="ECO:0000256" key="1">
    <source>
        <dbReference type="ARBA" id="ARBA00006926"/>
    </source>
</evidence>
<dbReference type="Gene3D" id="3.40.30.10">
    <property type="entry name" value="Glutaredoxin"/>
    <property type="match status" value="1"/>
</dbReference>
<dbReference type="Pfam" id="PF00255">
    <property type="entry name" value="GSHPx"/>
    <property type="match status" value="1"/>
</dbReference>
<dbReference type="SUPFAM" id="SSF52833">
    <property type="entry name" value="Thioredoxin-like"/>
    <property type="match status" value="1"/>
</dbReference>
<name>A0A4Y8UJ91_9GAMM</name>
<dbReference type="PIRSF" id="PIRSF000303">
    <property type="entry name" value="Glutathion_perox"/>
    <property type="match status" value="1"/>
</dbReference>
<dbReference type="PROSITE" id="PS51352">
    <property type="entry name" value="THIOREDOXIN_2"/>
    <property type="match status" value="1"/>
</dbReference>
<comment type="similarity">
    <text evidence="1 5">Belongs to the glutathione peroxidase family.</text>
</comment>
<evidence type="ECO:0000313" key="7">
    <source>
        <dbReference type="EMBL" id="TFH67393.1"/>
    </source>
</evidence>
<evidence type="ECO:0000313" key="8">
    <source>
        <dbReference type="Proteomes" id="UP000298133"/>
    </source>
</evidence>
<dbReference type="Proteomes" id="UP000298133">
    <property type="component" value="Unassembled WGS sequence"/>
</dbReference>
<dbReference type="PROSITE" id="PS00460">
    <property type="entry name" value="GLUTATHIONE_PEROXID_1"/>
    <property type="match status" value="1"/>
</dbReference>
<keyword evidence="8" id="KW-1185">Reference proteome</keyword>
<evidence type="ECO:0000256" key="4">
    <source>
        <dbReference type="PIRSR" id="PIRSR000303-1"/>
    </source>
</evidence>
<dbReference type="AlphaFoldDB" id="A0A4Y8UJ91"/>
<feature type="domain" description="Thioredoxin" evidence="6">
    <location>
        <begin position="5"/>
        <end position="179"/>
    </location>
</feature>
<evidence type="ECO:0000256" key="3">
    <source>
        <dbReference type="ARBA" id="ARBA00023002"/>
    </source>
</evidence>
<reference evidence="7 8" key="1">
    <citation type="submission" date="2019-03" db="EMBL/GenBank/DDBJ databases">
        <title>Draft genome of Gammaproteobacteria bacterium LSUCC0057, a member of the SAR92 clade.</title>
        <authorList>
            <person name="Lanclos V.C."/>
            <person name="Doiron C."/>
            <person name="Henson M.W."/>
            <person name="Thrash J.C."/>
        </authorList>
    </citation>
    <scope>NUCLEOTIDE SEQUENCE [LARGE SCALE GENOMIC DNA]</scope>
    <source>
        <strain evidence="7 8">LSUCC0057</strain>
    </source>
</reference>
<dbReference type="InterPro" id="IPR000889">
    <property type="entry name" value="Glutathione_peroxidase"/>
</dbReference>
<gene>
    <name evidence="7" type="ORF">E3W66_07830</name>
</gene>
<dbReference type="PROSITE" id="PS51355">
    <property type="entry name" value="GLUTATHIONE_PEROXID_3"/>
    <property type="match status" value="1"/>
</dbReference>
<dbReference type="GO" id="GO:0004601">
    <property type="term" value="F:peroxidase activity"/>
    <property type="evidence" value="ECO:0007669"/>
    <property type="project" value="UniProtKB-KW"/>
</dbReference>
<keyword evidence="3 5" id="KW-0560">Oxidoreductase</keyword>
<evidence type="ECO:0000256" key="5">
    <source>
        <dbReference type="RuleBase" id="RU000499"/>
    </source>
</evidence>
<accession>A0A4Y8UJ91</accession>
<dbReference type="OrthoDB" id="9785502at2"/>
<sequence>MSALQTIALKKADQSATTLGDWAGQVLLVVNVASKCGLTPQYEALQKLHERYAAQGFSVIGMPANDFKEQEPGSDAEIQEFCQVNYGVSFPVLAKIAVTGADQHPLYSALTAAHPETPDRQRFAERLKGFGIEPTPAPEVLWNFEKFLIGKDGTVISRFAPDTAPDDAAISAAIEAALAA</sequence>
<dbReference type="GO" id="GO:0034599">
    <property type="term" value="P:cellular response to oxidative stress"/>
    <property type="evidence" value="ECO:0007669"/>
    <property type="project" value="TreeGrafter"/>
</dbReference>
<dbReference type="PRINTS" id="PR01011">
    <property type="entry name" value="GLUTPROXDASE"/>
</dbReference>
<dbReference type="InterPro" id="IPR036249">
    <property type="entry name" value="Thioredoxin-like_sf"/>
</dbReference>
<evidence type="ECO:0000259" key="6">
    <source>
        <dbReference type="PROSITE" id="PS51352"/>
    </source>
</evidence>
<dbReference type="FunFam" id="3.40.30.10:FF:000010">
    <property type="entry name" value="Glutathione peroxidase"/>
    <property type="match status" value="1"/>
</dbReference>
<dbReference type="PANTHER" id="PTHR11592">
    <property type="entry name" value="GLUTATHIONE PEROXIDASE"/>
    <property type="match status" value="1"/>
</dbReference>
<evidence type="ECO:0000256" key="2">
    <source>
        <dbReference type="ARBA" id="ARBA00022559"/>
    </source>
</evidence>
<comment type="caution">
    <text evidence="7">The sequence shown here is derived from an EMBL/GenBank/DDBJ whole genome shotgun (WGS) entry which is preliminary data.</text>
</comment>
<keyword evidence="2 5" id="KW-0575">Peroxidase</keyword>
<dbReference type="InterPro" id="IPR029759">
    <property type="entry name" value="GPX_AS"/>
</dbReference>
<organism evidence="7 8">
    <name type="scientific">Gammaproteobacteria bacterium LSUCC0057</name>
    <dbReference type="NCBI Taxonomy" id="2559237"/>
    <lineage>
        <taxon>Bacteria</taxon>
        <taxon>Pseudomonadati</taxon>
        <taxon>Pseudomonadota</taxon>
        <taxon>Gammaproteobacteria</taxon>
        <taxon>Cellvibrionales</taxon>
        <taxon>Porticoccaceae</taxon>
        <taxon>SAR92 clade</taxon>
    </lineage>
</organism>
<proteinExistence type="inferred from homology"/>